<protein>
    <submittedName>
        <fullName evidence="2">Uncharacterized protein</fullName>
    </submittedName>
</protein>
<evidence type="ECO:0000313" key="2">
    <source>
        <dbReference type="EMBL" id="KAK3761149.1"/>
    </source>
</evidence>
<evidence type="ECO:0000256" key="1">
    <source>
        <dbReference type="SAM" id="MobiDB-lite"/>
    </source>
</evidence>
<comment type="caution">
    <text evidence="2">The sequence shown here is derived from an EMBL/GenBank/DDBJ whole genome shotgun (WGS) entry which is preliminary data.</text>
</comment>
<gene>
    <name evidence="2" type="ORF">RRG08_022553</name>
</gene>
<evidence type="ECO:0000313" key="3">
    <source>
        <dbReference type="Proteomes" id="UP001283361"/>
    </source>
</evidence>
<proteinExistence type="predicted"/>
<accession>A0AAE0Z1E5</accession>
<dbReference type="AlphaFoldDB" id="A0AAE0Z1E5"/>
<dbReference type="EMBL" id="JAWDGP010004927">
    <property type="protein sequence ID" value="KAK3761149.1"/>
    <property type="molecule type" value="Genomic_DNA"/>
</dbReference>
<feature type="region of interest" description="Disordered" evidence="1">
    <location>
        <begin position="1"/>
        <end position="40"/>
    </location>
</feature>
<reference evidence="2" key="1">
    <citation type="journal article" date="2023" name="G3 (Bethesda)">
        <title>A reference genome for the long-term kleptoplast-retaining sea slug Elysia crispata morphotype clarki.</title>
        <authorList>
            <person name="Eastman K.E."/>
            <person name="Pendleton A.L."/>
            <person name="Shaikh M.A."/>
            <person name="Suttiyut T."/>
            <person name="Ogas R."/>
            <person name="Tomko P."/>
            <person name="Gavelis G."/>
            <person name="Widhalm J.R."/>
            <person name="Wisecaver J.H."/>
        </authorList>
    </citation>
    <scope>NUCLEOTIDE SEQUENCE</scope>
    <source>
        <strain evidence="2">ECLA1</strain>
    </source>
</reference>
<feature type="compositionally biased region" description="Polar residues" evidence="1">
    <location>
        <begin position="1"/>
        <end position="18"/>
    </location>
</feature>
<dbReference type="Proteomes" id="UP001283361">
    <property type="component" value="Unassembled WGS sequence"/>
</dbReference>
<sequence length="78" mass="8709">MPFSQATSQGLPNSSSAQDPDRARRPTQANHASIAAEYRLQPHAITPGRYPLTLPQSKHYILELEERLETEPGLEEPD</sequence>
<keyword evidence="3" id="KW-1185">Reference proteome</keyword>
<name>A0AAE0Z1E5_9GAST</name>
<organism evidence="2 3">
    <name type="scientific">Elysia crispata</name>
    <name type="common">lettuce slug</name>
    <dbReference type="NCBI Taxonomy" id="231223"/>
    <lineage>
        <taxon>Eukaryota</taxon>
        <taxon>Metazoa</taxon>
        <taxon>Spiralia</taxon>
        <taxon>Lophotrochozoa</taxon>
        <taxon>Mollusca</taxon>
        <taxon>Gastropoda</taxon>
        <taxon>Heterobranchia</taxon>
        <taxon>Euthyneura</taxon>
        <taxon>Panpulmonata</taxon>
        <taxon>Sacoglossa</taxon>
        <taxon>Placobranchoidea</taxon>
        <taxon>Plakobranchidae</taxon>
        <taxon>Elysia</taxon>
    </lineage>
</organism>